<dbReference type="InterPro" id="IPR017452">
    <property type="entry name" value="GPCR_Rhodpsn_7TM"/>
</dbReference>
<feature type="transmembrane region" description="Helical" evidence="9">
    <location>
        <begin position="117"/>
        <end position="145"/>
    </location>
</feature>
<dbReference type="GO" id="GO:0016020">
    <property type="term" value="C:membrane"/>
    <property type="evidence" value="ECO:0007669"/>
    <property type="project" value="UniProtKB-SubCell"/>
</dbReference>
<dbReference type="Pfam" id="PF00001">
    <property type="entry name" value="7tm_1"/>
    <property type="match status" value="1"/>
</dbReference>
<feature type="transmembrane region" description="Helical" evidence="9">
    <location>
        <begin position="44"/>
        <end position="63"/>
    </location>
</feature>
<keyword evidence="4 8" id="KW-0297">G-protein coupled receptor</keyword>
<dbReference type="InterPro" id="IPR000276">
    <property type="entry name" value="GPCR_Rhodpsn"/>
</dbReference>
<keyword evidence="11" id="KW-1185">Reference proteome</keyword>
<dbReference type="PROSITE" id="PS50262">
    <property type="entry name" value="G_PROTEIN_RECEP_F1_2"/>
    <property type="match status" value="1"/>
</dbReference>
<dbReference type="SMART" id="SM01381">
    <property type="entry name" value="7TM_GPCR_Srsx"/>
    <property type="match status" value="1"/>
</dbReference>
<feature type="transmembrane region" description="Helical" evidence="9">
    <location>
        <begin position="214"/>
        <end position="242"/>
    </location>
</feature>
<dbReference type="GeneID" id="116292586"/>
<dbReference type="PRINTS" id="PR00237">
    <property type="entry name" value="GPCRRHODOPSN"/>
</dbReference>
<evidence type="ECO:0000256" key="5">
    <source>
        <dbReference type="ARBA" id="ARBA00023136"/>
    </source>
</evidence>
<dbReference type="InParanoid" id="A0A6P8HLG7"/>
<feature type="transmembrane region" description="Helical" evidence="9">
    <location>
        <begin position="311"/>
        <end position="331"/>
    </location>
</feature>
<feature type="domain" description="G-protein coupled receptors family 1 profile" evidence="10">
    <location>
        <begin position="55"/>
        <end position="328"/>
    </location>
</feature>
<evidence type="ECO:0000256" key="4">
    <source>
        <dbReference type="ARBA" id="ARBA00023040"/>
    </source>
</evidence>
<comment type="similarity">
    <text evidence="8">Belongs to the G-protein coupled receptor 1 family.</text>
</comment>
<dbReference type="PANTHER" id="PTHR24243:SF208">
    <property type="entry name" value="PYROKININ-1 RECEPTOR"/>
    <property type="match status" value="1"/>
</dbReference>
<evidence type="ECO:0000256" key="8">
    <source>
        <dbReference type="RuleBase" id="RU000688"/>
    </source>
</evidence>
<evidence type="ECO:0000259" key="10">
    <source>
        <dbReference type="PROSITE" id="PS50262"/>
    </source>
</evidence>
<feature type="transmembrane region" description="Helical" evidence="9">
    <location>
        <begin position="263"/>
        <end position="291"/>
    </location>
</feature>
<feature type="transmembrane region" description="Helical" evidence="9">
    <location>
        <begin position="166"/>
        <end position="184"/>
    </location>
</feature>
<keyword evidence="7 8" id="KW-0807">Transducer</keyword>
<dbReference type="PANTHER" id="PTHR24243">
    <property type="entry name" value="G-PROTEIN COUPLED RECEPTOR"/>
    <property type="match status" value="1"/>
</dbReference>
<dbReference type="RefSeq" id="XP_031555788.1">
    <property type="nucleotide sequence ID" value="XM_031699928.1"/>
</dbReference>
<dbReference type="Gene3D" id="1.20.1070.10">
    <property type="entry name" value="Rhodopsin 7-helix transmembrane proteins"/>
    <property type="match status" value="1"/>
</dbReference>
<name>A0A6P8HLG7_ACTTE</name>
<organism evidence="11 12">
    <name type="scientific">Actinia tenebrosa</name>
    <name type="common">Australian red waratah sea anemone</name>
    <dbReference type="NCBI Taxonomy" id="6105"/>
    <lineage>
        <taxon>Eukaryota</taxon>
        <taxon>Metazoa</taxon>
        <taxon>Cnidaria</taxon>
        <taxon>Anthozoa</taxon>
        <taxon>Hexacorallia</taxon>
        <taxon>Actiniaria</taxon>
        <taxon>Actiniidae</taxon>
        <taxon>Actinia</taxon>
    </lineage>
</organism>
<dbReference type="FunCoup" id="A0A6P8HLG7">
    <property type="interactions" value="2156"/>
</dbReference>
<comment type="subcellular location">
    <subcellularLocation>
        <location evidence="1">Membrane</location>
        <topology evidence="1">Multi-pass membrane protein</topology>
    </subcellularLocation>
</comment>
<evidence type="ECO:0000313" key="11">
    <source>
        <dbReference type="Proteomes" id="UP000515163"/>
    </source>
</evidence>
<dbReference type="OrthoDB" id="5987909at2759"/>
<keyword evidence="5 9" id="KW-0472">Membrane</keyword>
<sequence>MATVNFSNCSWNATRSGNCSLLYPNLDNWPFPQSLASRVGKMCAYIIVAVLALLGNGFVIVIISRNKHLRKAINYFILNMAISDLVTPLIIIPIQLYPLTVEHKKGVQLVWPFDGDFGSFLCKLSMFLADSSPVVSIMSLVFMTVDRFYAVVFPLKAQRVSHKIRLTFLTISWIVGFGFFSPHFQVVHVVKIEDHFYCQLSFAPTFNHTKSMHIFFTTACVLFTIIPFILLTVMYSVMLLSLKKETIAHTRNVSSRRQKNNRKIVFMALVIVLVFAVCWGPYNGFIFVITIVWRWKLPRNLADKDLTTFSFVTHFLTCTNAALNPCIYFIFIQSYRSALKNLFCKEPKDSPKSILSLNDSNQWQGKVTKRLLTTASNTRPISGLKKNSIAGSEMGSFV</sequence>
<feature type="transmembrane region" description="Helical" evidence="9">
    <location>
        <begin position="75"/>
        <end position="97"/>
    </location>
</feature>
<dbReference type="PROSITE" id="PS00237">
    <property type="entry name" value="G_PROTEIN_RECEP_F1_1"/>
    <property type="match status" value="1"/>
</dbReference>
<gene>
    <name evidence="12" type="primary">LOC116292586</name>
</gene>
<keyword evidence="3 9" id="KW-1133">Transmembrane helix</keyword>
<evidence type="ECO:0000256" key="3">
    <source>
        <dbReference type="ARBA" id="ARBA00022989"/>
    </source>
</evidence>
<accession>A0A6P8HLG7</accession>
<evidence type="ECO:0000256" key="9">
    <source>
        <dbReference type="SAM" id="Phobius"/>
    </source>
</evidence>
<evidence type="ECO:0000256" key="2">
    <source>
        <dbReference type="ARBA" id="ARBA00022692"/>
    </source>
</evidence>
<dbReference type="KEGG" id="aten:116292586"/>
<keyword evidence="6 8" id="KW-0675">Receptor</keyword>
<dbReference type="GO" id="GO:0004930">
    <property type="term" value="F:G protein-coupled receptor activity"/>
    <property type="evidence" value="ECO:0007669"/>
    <property type="project" value="UniProtKB-KW"/>
</dbReference>
<dbReference type="AlphaFoldDB" id="A0A6P8HLG7"/>
<proteinExistence type="inferred from homology"/>
<dbReference type="Proteomes" id="UP000515163">
    <property type="component" value="Unplaced"/>
</dbReference>
<reference evidence="12" key="1">
    <citation type="submission" date="2025-08" db="UniProtKB">
        <authorList>
            <consortium name="RefSeq"/>
        </authorList>
    </citation>
    <scope>IDENTIFICATION</scope>
    <source>
        <tissue evidence="12">Tentacle</tissue>
    </source>
</reference>
<dbReference type="CDD" id="cd00637">
    <property type="entry name" value="7tm_classA_rhodopsin-like"/>
    <property type="match status" value="1"/>
</dbReference>
<protein>
    <submittedName>
        <fullName evidence="12">Delta-type opioid receptor-like</fullName>
    </submittedName>
</protein>
<dbReference type="SUPFAM" id="SSF81321">
    <property type="entry name" value="Family A G protein-coupled receptor-like"/>
    <property type="match status" value="1"/>
</dbReference>
<evidence type="ECO:0000256" key="7">
    <source>
        <dbReference type="ARBA" id="ARBA00023224"/>
    </source>
</evidence>
<evidence type="ECO:0000256" key="1">
    <source>
        <dbReference type="ARBA" id="ARBA00004141"/>
    </source>
</evidence>
<evidence type="ECO:0000313" key="12">
    <source>
        <dbReference type="RefSeq" id="XP_031555788.1"/>
    </source>
</evidence>
<keyword evidence="2 8" id="KW-0812">Transmembrane</keyword>
<evidence type="ECO:0000256" key="6">
    <source>
        <dbReference type="ARBA" id="ARBA00023170"/>
    </source>
</evidence>